<evidence type="ECO:0000313" key="6">
    <source>
        <dbReference type="Proteomes" id="UP001603418"/>
    </source>
</evidence>
<sequence>MADADWGVLDLTGDPVPGDPAKVQTLARRLLREAEYAEQHANRLRQVAANSGDLRLEGDYAPRFQAILAELPESAIRLGPAHESCGKALATYAETLEQAKIQSRIALSRGLEAHAQYTAALRQFYSVVPVTSAGGGIWRGLNGATAAHLSQYQPPEIRQMAVQIGNYAGQAEAERQAAAQMAREAAQTVAETEAQCAEAIRAVIPVPGPAAKGSARQPLRLEEARAAALEAARAAGSGSVQVGGTARQSIRYAHKELSRPLKCKIFGGDPVDLATGGMALPRTDLTLPARIPLVFSRHFESSYRAGHWFGPSWTSTADQRLEIDTEGVIFIREDGSMLSYPHPAPGAPVLPAEGDPHSLSIDDHGDYTVTDPESGRRWDFAGPGGDGHGIALLAHITDRSGAQWLTFDYDSDGTPTAIRHSGGYHLKITIGGERITALHLAGAAADGSDQELLRFGYDKRGHLATVTNSCGVPTLFTNDERGRITSWTDTNGSSYRYVYDDQDRCTYQAGQAGHMRNTYTYDDTDPTTGLKVTTATNSLGHTSRYLINDRLQVVTEIRPDGATTHTTYDPVHRPLTITDPLGHTVTYSYDQAGRPLEIVRPGGRAVSIAYNHQGLPVTVTEPDGTQVHREFDESGNLTAVTDAAQATTRYGYDNRGNLESATDTLGNTTHVECNAAGLPIAVTDPLGAVTRCERDAFGRIITITDPLGAITRMSWTVEGKLERRIDPNGAEEAWTYDGEGNCTSHTDAIGGVTRYEYTHFDLLTTQTGPDGVRYEFEHDTELQLRKVTNPQGLTWEYTYDLAGHLLSETDFDGRTLTYQYDAAGRLASRRNALGAETTFERNALGQVLRKSTPDGTTTYAYDLTDRLAQAVGPDGTTLTLLRDRHGRLRSETVDGHTMTYTYDALGRRASRVTPTGAKTTWSYDEAGRVTGMVASSRPIDFTYDEAGHELKRLVAGAIALEHAFDPLGRLTTQSVTGAEGRRIQHRTYTYRADGNLTAIEDELSGPRRFDLDATGRVTAVHAAGWTERYAYDEAGNQTQASWPSTHPGAESTGPRTYTGTRITRAGNVRYEHDALGRHTLRQKTRLSRKPDTWHYEWDAEDRLTSVVTPDGTRWRYTYDPLGRRTAKLRLAEDGETVVERVDFTWDGTTLCEQTTTSEAFPHPITLTWDHQGLRPLAQTERITAAEAPQQEIDSRFFAIITDLVGTPTELIDDQGEITWHTRSTLWGTTAWAATSTTYTPLRFPGQYYDPETGLHYNYFRHYDPETARYLASDPLGLTPAPNPATYVNNPHTWTDPLGLSPCPPEQKVVQTPEVVAPKPLKPHEVLDAWENFLREGPYTNIHPRTGMPDPDRLVSADGWRSIRLGSHEMNSKPTKFHFHMETWTFESPTNTWIVDNTMVRVPLGLK</sequence>
<feature type="domain" description="Teneurin-like YD-shell" evidence="4">
    <location>
        <begin position="796"/>
        <end position="970"/>
    </location>
</feature>
<protein>
    <submittedName>
        <fullName evidence="5">DUF6531 domain-containing protein</fullName>
    </submittedName>
</protein>
<evidence type="ECO:0000259" key="3">
    <source>
        <dbReference type="Pfam" id="PF20148"/>
    </source>
</evidence>
<dbReference type="EMBL" id="JBICBM010000010">
    <property type="protein sequence ID" value="MFF9884246.1"/>
    <property type="molecule type" value="Genomic_DNA"/>
</dbReference>
<dbReference type="InterPro" id="IPR050708">
    <property type="entry name" value="T6SS_VgrG/RHS"/>
</dbReference>
<dbReference type="InterPro" id="IPR022385">
    <property type="entry name" value="Rhs_assc_core"/>
</dbReference>
<dbReference type="InterPro" id="IPR045351">
    <property type="entry name" value="DUF6531"/>
</dbReference>
<evidence type="ECO:0000256" key="1">
    <source>
        <dbReference type="ARBA" id="ARBA00022737"/>
    </source>
</evidence>
<dbReference type="Pfam" id="PF20148">
    <property type="entry name" value="DUF6531"/>
    <property type="match status" value="1"/>
</dbReference>
<evidence type="ECO:0000313" key="5">
    <source>
        <dbReference type="EMBL" id="MFF9884246.1"/>
    </source>
</evidence>
<dbReference type="NCBIfam" id="TIGR01643">
    <property type="entry name" value="YD_repeat_2x"/>
    <property type="match status" value="12"/>
</dbReference>
<dbReference type="InterPro" id="IPR031325">
    <property type="entry name" value="RHS_repeat"/>
</dbReference>
<dbReference type="Pfam" id="PF05593">
    <property type="entry name" value="RHS_repeat"/>
    <property type="match status" value="7"/>
</dbReference>
<dbReference type="Gene3D" id="2.180.10.10">
    <property type="entry name" value="RHS repeat-associated core"/>
    <property type="match status" value="3"/>
</dbReference>
<proteinExistence type="predicted"/>
<gene>
    <name evidence="5" type="ORF">ACF1HC_21980</name>
</gene>
<dbReference type="InterPro" id="IPR006530">
    <property type="entry name" value="YD"/>
</dbReference>
<feature type="region of interest" description="Disordered" evidence="2">
    <location>
        <begin position="1036"/>
        <end position="1056"/>
    </location>
</feature>
<keyword evidence="6" id="KW-1185">Reference proteome</keyword>
<name>A0ABW6Z0N4_9ACTN</name>
<dbReference type="InterPro" id="IPR056823">
    <property type="entry name" value="TEN-like_YD-shell"/>
</dbReference>
<dbReference type="Proteomes" id="UP001603418">
    <property type="component" value="Unassembled WGS sequence"/>
</dbReference>
<accession>A0ABW6Z0N4</accession>
<keyword evidence="1" id="KW-0677">Repeat</keyword>
<evidence type="ECO:0000259" key="4">
    <source>
        <dbReference type="Pfam" id="PF25023"/>
    </source>
</evidence>
<evidence type="ECO:0000256" key="2">
    <source>
        <dbReference type="SAM" id="MobiDB-lite"/>
    </source>
</evidence>
<reference evidence="5 6" key="1">
    <citation type="submission" date="2024-10" db="EMBL/GenBank/DDBJ databases">
        <title>The Natural Products Discovery Center: Release of the First 8490 Sequenced Strains for Exploring Actinobacteria Biosynthetic Diversity.</title>
        <authorList>
            <person name="Kalkreuter E."/>
            <person name="Kautsar S.A."/>
            <person name="Yang D."/>
            <person name="Bader C.D."/>
            <person name="Teijaro C.N."/>
            <person name="Fluegel L."/>
            <person name="Davis C.M."/>
            <person name="Simpson J.R."/>
            <person name="Lauterbach L."/>
            <person name="Steele A.D."/>
            <person name="Gui C."/>
            <person name="Meng S."/>
            <person name="Li G."/>
            <person name="Viehrig K."/>
            <person name="Ye F."/>
            <person name="Su P."/>
            <person name="Kiefer A.F."/>
            <person name="Nichols A."/>
            <person name="Cepeda A.J."/>
            <person name="Yan W."/>
            <person name="Fan B."/>
            <person name="Jiang Y."/>
            <person name="Adhikari A."/>
            <person name="Zheng C.-J."/>
            <person name="Schuster L."/>
            <person name="Cowan T.M."/>
            <person name="Smanski M.J."/>
            <person name="Chevrette M.G."/>
            <person name="De Carvalho L.P.S."/>
            <person name="Shen B."/>
        </authorList>
    </citation>
    <scope>NUCLEOTIDE SEQUENCE [LARGE SCALE GENOMIC DNA]</scope>
    <source>
        <strain evidence="5 6">NPDC013366</strain>
    </source>
</reference>
<organism evidence="5 6">
    <name type="scientific">Streptomyces eurythermus</name>
    <dbReference type="NCBI Taxonomy" id="42237"/>
    <lineage>
        <taxon>Bacteria</taxon>
        <taxon>Bacillati</taxon>
        <taxon>Actinomycetota</taxon>
        <taxon>Actinomycetes</taxon>
        <taxon>Kitasatosporales</taxon>
        <taxon>Streptomycetaceae</taxon>
        <taxon>Streptomyces</taxon>
    </lineage>
</organism>
<dbReference type="RefSeq" id="WP_167513289.1">
    <property type="nucleotide sequence ID" value="NZ_JBICBM010000010.1"/>
</dbReference>
<dbReference type="PANTHER" id="PTHR32305:SF15">
    <property type="entry name" value="PROTEIN RHSA-RELATED"/>
    <property type="match status" value="1"/>
</dbReference>
<feature type="domain" description="Teneurin-like YD-shell" evidence="4">
    <location>
        <begin position="1195"/>
        <end position="1273"/>
    </location>
</feature>
<feature type="domain" description="DUF6531" evidence="3">
    <location>
        <begin position="268"/>
        <end position="340"/>
    </location>
</feature>
<comment type="caution">
    <text evidence="5">The sequence shown here is derived from an EMBL/GenBank/DDBJ whole genome shotgun (WGS) entry which is preliminary data.</text>
</comment>
<dbReference type="PANTHER" id="PTHR32305">
    <property type="match status" value="1"/>
</dbReference>
<dbReference type="NCBIfam" id="TIGR03696">
    <property type="entry name" value="Rhs_assc_core"/>
    <property type="match status" value="1"/>
</dbReference>
<dbReference type="Gene3D" id="3.90.930.1">
    <property type="match status" value="1"/>
</dbReference>
<dbReference type="Pfam" id="PF25023">
    <property type="entry name" value="TEN_YD-shell"/>
    <property type="match status" value="2"/>
</dbReference>